<dbReference type="EMBL" id="AP017312">
    <property type="protein sequence ID" value="BAU29182.1"/>
    <property type="molecule type" value="Genomic_DNA"/>
</dbReference>
<dbReference type="RefSeq" id="WP_096466885.1">
    <property type="nucleotide sequence ID" value="NZ_AP017312.1"/>
</dbReference>
<dbReference type="KEGG" id="asoc:CB4_03363"/>
<keyword evidence="3" id="KW-1185">Reference proteome</keyword>
<evidence type="ECO:0000313" key="3">
    <source>
        <dbReference type="Proteomes" id="UP000217696"/>
    </source>
</evidence>
<gene>
    <name evidence="2" type="ORF">CB4_03363</name>
</gene>
<dbReference type="PANTHER" id="PTHR37298:SF1">
    <property type="entry name" value="UPF0111 PROTEIN YKAA"/>
    <property type="match status" value="1"/>
</dbReference>
<dbReference type="InterPro" id="IPR038078">
    <property type="entry name" value="PhoU-like_sf"/>
</dbReference>
<dbReference type="Proteomes" id="UP000217696">
    <property type="component" value="Chromosome"/>
</dbReference>
<reference evidence="2 3" key="1">
    <citation type="submission" date="2015-12" db="EMBL/GenBank/DDBJ databases">
        <title>Genome sequence of Aneurinibacillus soli.</title>
        <authorList>
            <person name="Lee J.S."/>
            <person name="Lee K.C."/>
            <person name="Kim K.K."/>
            <person name="Lee B.W."/>
        </authorList>
    </citation>
    <scope>NUCLEOTIDE SEQUENCE [LARGE SCALE GENOMIC DNA]</scope>
    <source>
        <strain evidence="2 3">CB4</strain>
    </source>
</reference>
<dbReference type="AlphaFoldDB" id="A0A0U5BLX5"/>
<name>A0A0U5BLX5_9BACL</name>
<proteinExistence type="inferred from homology"/>
<comment type="similarity">
    <text evidence="1">Belongs to the UPF0111 family.</text>
</comment>
<protein>
    <submittedName>
        <fullName evidence="2">Putative pit accessory protein</fullName>
    </submittedName>
</protein>
<sequence length="206" mass="23991">MIFSAKRDVFLDMLATIAENVKESAQYFVDFKIRNEADLKKFATRMKEFETKGDTYIHEIIVALNKTFITPLEREDILELANTMDDILDGMEQCASRFEMYNITEADEYMITFAQKILESTEEVAKSTKLLNKKKLMDIRPHAIKINDIESQCDDLLRICIKELFTKEKDPIKIIQYKELYEVLESISDSCEDVADTLETIIMRNA</sequence>
<dbReference type="InterPro" id="IPR052912">
    <property type="entry name" value="UPF0111_domain"/>
</dbReference>
<evidence type="ECO:0000313" key="2">
    <source>
        <dbReference type="EMBL" id="BAU29182.1"/>
    </source>
</evidence>
<accession>A0A0U5BLX5</accession>
<dbReference type="Gene3D" id="1.20.58.220">
    <property type="entry name" value="Phosphate transport system protein phou homolog 2, domain 2"/>
    <property type="match status" value="1"/>
</dbReference>
<organism evidence="2 3">
    <name type="scientific">Aneurinibacillus soli</name>
    <dbReference type="NCBI Taxonomy" id="1500254"/>
    <lineage>
        <taxon>Bacteria</taxon>
        <taxon>Bacillati</taxon>
        <taxon>Bacillota</taxon>
        <taxon>Bacilli</taxon>
        <taxon>Bacillales</taxon>
        <taxon>Paenibacillaceae</taxon>
        <taxon>Aneurinibacillus group</taxon>
        <taxon>Aneurinibacillus</taxon>
    </lineage>
</organism>
<dbReference type="InterPro" id="IPR018445">
    <property type="entry name" value="Put_Phosphate_transp_reg"/>
</dbReference>
<dbReference type="Pfam" id="PF01865">
    <property type="entry name" value="PhoU_div"/>
    <property type="match status" value="1"/>
</dbReference>
<dbReference type="OrthoDB" id="9797568at2"/>
<dbReference type="PANTHER" id="PTHR37298">
    <property type="entry name" value="UPF0111 PROTEIN YKAA"/>
    <property type="match status" value="1"/>
</dbReference>
<evidence type="ECO:0000256" key="1">
    <source>
        <dbReference type="ARBA" id="ARBA00008591"/>
    </source>
</evidence>